<evidence type="ECO:0000313" key="4">
    <source>
        <dbReference type="EMBL" id="REL26057.1"/>
    </source>
</evidence>
<comment type="similarity">
    <text evidence="2">Belongs to the NAD(P)-dependent epimerase/dehydratase family.</text>
</comment>
<dbReference type="Pfam" id="PF01370">
    <property type="entry name" value="Epimerase"/>
    <property type="match status" value="1"/>
</dbReference>
<evidence type="ECO:0000313" key="5">
    <source>
        <dbReference type="Proteomes" id="UP000256478"/>
    </source>
</evidence>
<reference evidence="4 5" key="1">
    <citation type="submission" date="2018-08" db="EMBL/GenBank/DDBJ databases">
        <title>Thalassotalea euphylliae genome.</title>
        <authorList>
            <person name="Summers S."/>
            <person name="Rice S.A."/>
            <person name="Freckelton M.L."/>
            <person name="Nedved B.T."/>
            <person name="Hadfield M.G."/>
        </authorList>
    </citation>
    <scope>NUCLEOTIDE SEQUENCE [LARGE SCALE GENOMIC DNA]</scope>
    <source>
        <strain evidence="4 5">H1</strain>
    </source>
</reference>
<evidence type="ECO:0000259" key="3">
    <source>
        <dbReference type="Pfam" id="PF01370"/>
    </source>
</evidence>
<proteinExistence type="inferred from homology"/>
<dbReference type="InterPro" id="IPR001509">
    <property type="entry name" value="Epimerase_deHydtase"/>
</dbReference>
<comment type="caution">
    <text evidence="4">The sequence shown here is derived from an EMBL/GenBank/DDBJ whole genome shotgun (WGS) entry which is preliminary data.</text>
</comment>
<name>A0A3E0TNY0_9GAMM</name>
<dbReference type="EMBL" id="QUOU01000001">
    <property type="protein sequence ID" value="REL26057.1"/>
    <property type="molecule type" value="Genomic_DNA"/>
</dbReference>
<dbReference type="CDD" id="cd05256">
    <property type="entry name" value="UDP_AE_SDR_e"/>
    <property type="match status" value="1"/>
</dbReference>
<protein>
    <submittedName>
        <fullName evidence="4">NAD-dependent epimerase/dehydratase family protein</fullName>
    </submittedName>
</protein>
<accession>A0A3E0TNY0</accession>
<organism evidence="4 5">
    <name type="scientific">Thalassotalea euphylliae</name>
    <dbReference type="NCBI Taxonomy" id="1655234"/>
    <lineage>
        <taxon>Bacteria</taxon>
        <taxon>Pseudomonadati</taxon>
        <taxon>Pseudomonadota</taxon>
        <taxon>Gammaproteobacteria</taxon>
        <taxon>Alteromonadales</taxon>
        <taxon>Colwelliaceae</taxon>
        <taxon>Thalassotalea</taxon>
    </lineage>
</organism>
<dbReference type="AlphaFoldDB" id="A0A3E0TNY0"/>
<dbReference type="RefSeq" id="WP_116007178.1">
    <property type="nucleotide sequence ID" value="NZ_QUOU01000001.1"/>
</dbReference>
<dbReference type="SUPFAM" id="SSF51735">
    <property type="entry name" value="NAD(P)-binding Rossmann-fold domains"/>
    <property type="match status" value="1"/>
</dbReference>
<comment type="pathway">
    <text evidence="1">Bacterial outer membrane biogenesis; LPS O-antigen biosynthesis.</text>
</comment>
<evidence type="ECO:0000256" key="1">
    <source>
        <dbReference type="ARBA" id="ARBA00005125"/>
    </source>
</evidence>
<dbReference type="Proteomes" id="UP000256478">
    <property type="component" value="Unassembled WGS sequence"/>
</dbReference>
<feature type="domain" description="NAD-dependent epimerase/dehydratase" evidence="3">
    <location>
        <begin position="4"/>
        <end position="240"/>
    </location>
</feature>
<dbReference type="InterPro" id="IPR036291">
    <property type="entry name" value="NAD(P)-bd_dom_sf"/>
</dbReference>
<evidence type="ECO:0000256" key="2">
    <source>
        <dbReference type="ARBA" id="ARBA00007637"/>
    </source>
</evidence>
<sequence length="328" mass="36476">MKAVVTGGAGFIGSHMVDLLVANNFDVIVVDNLVNGRLSNLAHVKQDIEFIETDIANPNIDLVQLLEDVDYVFHFAALADIVPSIQSPGKYHDANVNGTLNILEASRHSTALKKFIYAASSSCYGIPDVYPTPENTAIKPEYPYALTKNIGEQYALHWGQVYDLPVISMRFFNVYGLRHRTSGAYGAVFGVFLAQILNNKPLTIVGNGEQTRDFTYVTDVVDACFTASKSEYRNEVFNVGSGNTYSINYLAELLGGDKTYIPRRPGEPDCTFADITKINTKLHWSPKVSIEEGVKIMLENIHLWSDAPVWNESSIEEATKDWFKHLSK</sequence>
<dbReference type="PANTHER" id="PTHR43000">
    <property type="entry name" value="DTDP-D-GLUCOSE 4,6-DEHYDRATASE-RELATED"/>
    <property type="match status" value="1"/>
</dbReference>
<dbReference type="OrthoDB" id="9803010at2"/>
<dbReference type="Gene3D" id="3.40.50.720">
    <property type="entry name" value="NAD(P)-binding Rossmann-like Domain"/>
    <property type="match status" value="1"/>
</dbReference>
<gene>
    <name evidence="4" type="ORF">DXX93_05375</name>
</gene>